<feature type="transmembrane region" description="Helical" evidence="2">
    <location>
        <begin position="12"/>
        <end position="31"/>
    </location>
</feature>
<organism evidence="6">
    <name type="scientific">Candidatus Kentrum sp. FM</name>
    <dbReference type="NCBI Taxonomy" id="2126340"/>
    <lineage>
        <taxon>Bacteria</taxon>
        <taxon>Pseudomonadati</taxon>
        <taxon>Pseudomonadota</taxon>
        <taxon>Gammaproteobacteria</taxon>
        <taxon>Candidatus Kentrum</taxon>
    </lineage>
</organism>
<dbReference type="EMBL" id="CAADEZ010000386">
    <property type="protein sequence ID" value="VFJ65598.1"/>
    <property type="molecule type" value="Genomic_DNA"/>
</dbReference>
<dbReference type="Pfam" id="PF00639">
    <property type="entry name" value="Rotamase"/>
    <property type="match status" value="1"/>
</dbReference>
<sequence>MGYRVEKSSLLLAINGGILLLLGFLLTFLLTKMWPIDEQGHALYGSMISGNGETGITMVFIERLLEELEPEKRVQTLGDRALFERFVHEQIIRRSILTAAKEDDVLRADPVLRHRLQKMIEDVLMDAYLKARLDTGISAGFPYEGQMQEFYKQNQDRFRLQERIHVWQIFFVLPQDAPDKEFKQVMEKARAVVKKLTAKKIHFSDAAVQHSEHEPSRANNGYLGVFEISKLFPVLKETLVGLGKDEISKPVRSDTGIHILKRGAKLPAGRLSFEQVRDRIRAEMRTAALDELRKRILNELYLSYAEPVSEPVVEQWRMELRERFPDAGKDGEPESALTLP</sequence>
<evidence type="ECO:0000256" key="2">
    <source>
        <dbReference type="SAM" id="Phobius"/>
    </source>
</evidence>
<dbReference type="PROSITE" id="PS50198">
    <property type="entry name" value="PPIC_PPIASE_2"/>
    <property type="match status" value="1"/>
</dbReference>
<evidence type="ECO:0000259" key="3">
    <source>
        <dbReference type="PROSITE" id="PS50198"/>
    </source>
</evidence>
<dbReference type="PANTHER" id="PTHR47637:SF1">
    <property type="entry name" value="CHAPERONE SURA"/>
    <property type="match status" value="1"/>
</dbReference>
<dbReference type="GO" id="GO:0003755">
    <property type="term" value="F:peptidyl-prolyl cis-trans isomerase activity"/>
    <property type="evidence" value="ECO:0007669"/>
    <property type="project" value="UniProtKB-KW"/>
</dbReference>
<evidence type="ECO:0000313" key="4">
    <source>
        <dbReference type="EMBL" id="VFJ65598.1"/>
    </source>
</evidence>
<feature type="domain" description="PpiC" evidence="3">
    <location>
        <begin position="161"/>
        <end position="264"/>
    </location>
</feature>
<dbReference type="InterPro" id="IPR050280">
    <property type="entry name" value="OMP_Chaperone_SurA"/>
</dbReference>
<proteinExistence type="predicted"/>
<evidence type="ECO:0000313" key="6">
    <source>
        <dbReference type="EMBL" id="VFK18442.1"/>
    </source>
</evidence>
<gene>
    <name evidence="4" type="ORF">BECKFM1743A_GA0114220_103861</name>
    <name evidence="6" type="ORF">BECKFM1743B_GA0114221_105464</name>
    <name evidence="5" type="ORF">BECKFM1743C_GA0114222_105521</name>
</gene>
<dbReference type="AlphaFoldDB" id="A0A450WN34"/>
<dbReference type="PANTHER" id="PTHR47637">
    <property type="entry name" value="CHAPERONE SURA"/>
    <property type="match status" value="1"/>
</dbReference>
<protein>
    <submittedName>
        <fullName evidence="6">Parvulin-like peptidyl-prolyl isomerase</fullName>
    </submittedName>
</protein>
<dbReference type="EMBL" id="CAADFA010000552">
    <property type="protein sequence ID" value="VFJ70311.1"/>
    <property type="molecule type" value="Genomic_DNA"/>
</dbReference>
<dbReference type="SUPFAM" id="SSF54534">
    <property type="entry name" value="FKBP-like"/>
    <property type="match status" value="1"/>
</dbReference>
<dbReference type="InterPro" id="IPR000297">
    <property type="entry name" value="PPIase_PpiC"/>
</dbReference>
<accession>A0A450WN34</accession>
<name>A0A450WN34_9GAMM</name>
<evidence type="ECO:0000256" key="1">
    <source>
        <dbReference type="PROSITE-ProRule" id="PRU00278"/>
    </source>
</evidence>
<keyword evidence="1" id="KW-0697">Rotamase</keyword>
<dbReference type="Gene3D" id="3.10.50.40">
    <property type="match status" value="1"/>
</dbReference>
<dbReference type="EMBL" id="CAADFL010000546">
    <property type="protein sequence ID" value="VFK18442.1"/>
    <property type="molecule type" value="Genomic_DNA"/>
</dbReference>
<evidence type="ECO:0000313" key="5">
    <source>
        <dbReference type="EMBL" id="VFJ70311.1"/>
    </source>
</evidence>
<keyword evidence="1 6" id="KW-0413">Isomerase</keyword>
<reference evidence="6" key="1">
    <citation type="submission" date="2019-02" db="EMBL/GenBank/DDBJ databases">
        <authorList>
            <person name="Gruber-Vodicka R. H."/>
            <person name="Seah K. B. B."/>
        </authorList>
    </citation>
    <scope>NUCLEOTIDE SEQUENCE</scope>
    <source>
        <strain evidence="4">BECK_BZ163</strain>
        <strain evidence="6">BECK_BZ164</strain>
        <strain evidence="5">BECK_BZ165</strain>
    </source>
</reference>
<keyword evidence="2" id="KW-1133">Transmembrane helix</keyword>
<keyword evidence="2" id="KW-0812">Transmembrane</keyword>
<dbReference type="InterPro" id="IPR046357">
    <property type="entry name" value="PPIase_dom_sf"/>
</dbReference>
<keyword evidence="2" id="KW-0472">Membrane</keyword>